<gene>
    <name evidence="1" type="ORF">GUJ93_ZPchr0007g5996</name>
</gene>
<dbReference type="InterPro" id="IPR016527">
    <property type="entry name" value="ORC4"/>
</dbReference>
<dbReference type="AlphaFoldDB" id="A0A8J5T7Y4"/>
<dbReference type="EMBL" id="JAAALK010000282">
    <property type="protein sequence ID" value="KAG8077560.1"/>
    <property type="molecule type" value="Genomic_DNA"/>
</dbReference>
<dbReference type="GO" id="GO:0005664">
    <property type="term" value="C:nuclear origin of replication recognition complex"/>
    <property type="evidence" value="ECO:0007669"/>
    <property type="project" value="TreeGrafter"/>
</dbReference>
<dbReference type="GO" id="GO:0003688">
    <property type="term" value="F:DNA replication origin binding"/>
    <property type="evidence" value="ECO:0007669"/>
    <property type="project" value="TreeGrafter"/>
</dbReference>
<sequence length="107" mass="12233">MIKHMECGLAHKTIFFVLEEFYLFAQGKQRLLYSLMQYNPSPHKSQAVIGVIEHLLDRELISFADNKGRNQALEYRPVKLLICSRELAQSLKLNTTSLCPCCFAEAA</sequence>
<dbReference type="OrthoDB" id="343623at2759"/>
<proteinExistence type="predicted"/>
<evidence type="ECO:0000313" key="1">
    <source>
        <dbReference type="EMBL" id="KAG8077560.1"/>
    </source>
</evidence>
<dbReference type="PANTHER" id="PTHR12087:SF0">
    <property type="entry name" value="ORIGIN RECOGNITION COMPLEX SUBUNIT 4"/>
    <property type="match status" value="1"/>
</dbReference>
<dbReference type="Proteomes" id="UP000729402">
    <property type="component" value="Unassembled WGS sequence"/>
</dbReference>
<protein>
    <submittedName>
        <fullName evidence="1">Uncharacterized protein</fullName>
    </submittedName>
</protein>
<dbReference type="GO" id="GO:0006270">
    <property type="term" value="P:DNA replication initiation"/>
    <property type="evidence" value="ECO:0007669"/>
    <property type="project" value="TreeGrafter"/>
</dbReference>
<keyword evidence="2" id="KW-1185">Reference proteome</keyword>
<accession>A0A8J5T7Y4</accession>
<organism evidence="1 2">
    <name type="scientific">Zizania palustris</name>
    <name type="common">Northern wild rice</name>
    <dbReference type="NCBI Taxonomy" id="103762"/>
    <lineage>
        <taxon>Eukaryota</taxon>
        <taxon>Viridiplantae</taxon>
        <taxon>Streptophyta</taxon>
        <taxon>Embryophyta</taxon>
        <taxon>Tracheophyta</taxon>
        <taxon>Spermatophyta</taxon>
        <taxon>Magnoliopsida</taxon>
        <taxon>Liliopsida</taxon>
        <taxon>Poales</taxon>
        <taxon>Poaceae</taxon>
        <taxon>BOP clade</taxon>
        <taxon>Oryzoideae</taxon>
        <taxon>Oryzeae</taxon>
        <taxon>Zizaniinae</taxon>
        <taxon>Zizania</taxon>
    </lineage>
</organism>
<reference evidence="1" key="2">
    <citation type="submission" date="2021-02" db="EMBL/GenBank/DDBJ databases">
        <authorList>
            <person name="Kimball J.A."/>
            <person name="Haas M.W."/>
            <person name="Macchietto M."/>
            <person name="Kono T."/>
            <person name="Duquette J."/>
            <person name="Shao M."/>
        </authorList>
    </citation>
    <scope>NUCLEOTIDE SEQUENCE</scope>
    <source>
        <tissue evidence="1">Fresh leaf tissue</tissue>
    </source>
</reference>
<dbReference type="PANTHER" id="PTHR12087">
    <property type="entry name" value="ORIGIN RECOGNITION COMPLEX SUBUNIT 4"/>
    <property type="match status" value="1"/>
</dbReference>
<reference evidence="1" key="1">
    <citation type="journal article" date="2021" name="bioRxiv">
        <title>Whole Genome Assembly and Annotation of Northern Wild Rice, Zizania palustris L., Supports a Whole Genome Duplication in the Zizania Genus.</title>
        <authorList>
            <person name="Haas M."/>
            <person name="Kono T."/>
            <person name="Macchietto M."/>
            <person name="Millas R."/>
            <person name="McGilp L."/>
            <person name="Shao M."/>
            <person name="Duquette J."/>
            <person name="Hirsch C.N."/>
            <person name="Kimball J."/>
        </authorList>
    </citation>
    <scope>NUCLEOTIDE SEQUENCE</scope>
    <source>
        <tissue evidence="1">Fresh leaf tissue</tissue>
    </source>
</reference>
<name>A0A8J5T7Y4_ZIZPA</name>
<evidence type="ECO:0000313" key="2">
    <source>
        <dbReference type="Proteomes" id="UP000729402"/>
    </source>
</evidence>
<comment type="caution">
    <text evidence="1">The sequence shown here is derived from an EMBL/GenBank/DDBJ whole genome shotgun (WGS) entry which is preliminary data.</text>
</comment>